<evidence type="ECO:0000256" key="1">
    <source>
        <dbReference type="SAM" id="MobiDB-lite"/>
    </source>
</evidence>
<evidence type="ECO:0000313" key="3">
    <source>
        <dbReference type="Proteomes" id="UP000281553"/>
    </source>
</evidence>
<accession>A0A3P7PHZ5</accession>
<protein>
    <submittedName>
        <fullName evidence="2">Uncharacterized protein</fullName>
    </submittedName>
</protein>
<keyword evidence="3" id="KW-1185">Reference proteome</keyword>
<feature type="region of interest" description="Disordered" evidence="1">
    <location>
        <begin position="15"/>
        <end position="35"/>
    </location>
</feature>
<sequence length="245" mass="26682">MSTFEDWGCRAEYSANSIPPHSPLSGPHPKKQMASLSHQVISPNRCNVELDQKNSELVEVPLTSDEENESLVDLREQRLNPYEAICLSADQNIFPTNWNNHFPGLNEVLPPFRPSSSENSPSPIRSQPSINVTGELNKKFYGQGSSLSSNSDAESLSPVVLTSPGCLPHNARARSPSFTESCDDLKFNEKLATELRDQCSLLSPSVVRAITSDIEDIKRSLTGPITLPDLLPVAGQGGCRDNGAP</sequence>
<gene>
    <name evidence="2" type="ORF">DILT_LOCUS13461</name>
</gene>
<reference evidence="2 3" key="1">
    <citation type="submission" date="2018-11" db="EMBL/GenBank/DDBJ databases">
        <authorList>
            <consortium name="Pathogen Informatics"/>
        </authorList>
    </citation>
    <scope>NUCLEOTIDE SEQUENCE [LARGE SCALE GENOMIC DNA]</scope>
</reference>
<organism evidence="2 3">
    <name type="scientific">Dibothriocephalus latus</name>
    <name type="common">Fish tapeworm</name>
    <name type="synonym">Diphyllobothrium latum</name>
    <dbReference type="NCBI Taxonomy" id="60516"/>
    <lineage>
        <taxon>Eukaryota</taxon>
        <taxon>Metazoa</taxon>
        <taxon>Spiralia</taxon>
        <taxon>Lophotrochozoa</taxon>
        <taxon>Platyhelminthes</taxon>
        <taxon>Cestoda</taxon>
        <taxon>Eucestoda</taxon>
        <taxon>Diphyllobothriidea</taxon>
        <taxon>Diphyllobothriidae</taxon>
        <taxon>Dibothriocephalus</taxon>
    </lineage>
</organism>
<evidence type="ECO:0000313" key="2">
    <source>
        <dbReference type="EMBL" id="VDN19652.1"/>
    </source>
</evidence>
<dbReference type="Proteomes" id="UP000281553">
    <property type="component" value="Unassembled WGS sequence"/>
</dbReference>
<proteinExistence type="predicted"/>
<dbReference type="AlphaFoldDB" id="A0A3P7PHZ5"/>
<name>A0A3P7PHZ5_DIBLA</name>
<dbReference type="EMBL" id="UYRU01070361">
    <property type="protein sequence ID" value="VDN19652.1"/>
    <property type="molecule type" value="Genomic_DNA"/>
</dbReference>
<dbReference type="OrthoDB" id="10409757at2759"/>